<name>A0ABU1FKC0_9MICO</name>
<dbReference type="Proteomes" id="UP001260072">
    <property type="component" value="Unassembled WGS sequence"/>
</dbReference>
<accession>A0ABU1FKC0</accession>
<dbReference type="InterPro" id="IPR002213">
    <property type="entry name" value="UDP_glucos_trans"/>
</dbReference>
<gene>
    <name evidence="2" type="ORF">RH861_08915</name>
</gene>
<organism evidence="2 3">
    <name type="scientific">Agromyces indicus</name>
    <dbReference type="NCBI Taxonomy" id="758919"/>
    <lineage>
        <taxon>Bacteria</taxon>
        <taxon>Bacillati</taxon>
        <taxon>Actinomycetota</taxon>
        <taxon>Actinomycetes</taxon>
        <taxon>Micrococcales</taxon>
        <taxon>Microbacteriaceae</taxon>
        <taxon>Agromyces</taxon>
    </lineage>
</organism>
<reference evidence="3" key="1">
    <citation type="submission" date="2023-07" db="EMBL/GenBank/DDBJ databases">
        <title>Description of three actinobacteria isolated from air of manufacturing shop in a pharmaceutical factory.</title>
        <authorList>
            <person name="Zhang D.-F."/>
        </authorList>
    </citation>
    <scope>NUCLEOTIDE SEQUENCE [LARGE SCALE GENOMIC DNA]</scope>
    <source>
        <strain evidence="3">CCTCC AB 2011122</strain>
    </source>
</reference>
<dbReference type="PANTHER" id="PTHR48050:SF13">
    <property type="entry name" value="STEROL 3-BETA-GLUCOSYLTRANSFERASE UGT80A2"/>
    <property type="match status" value="1"/>
</dbReference>
<evidence type="ECO:0000313" key="3">
    <source>
        <dbReference type="Proteomes" id="UP001260072"/>
    </source>
</evidence>
<dbReference type="Pfam" id="PF06722">
    <property type="entry name" value="EryCIII-like_C"/>
    <property type="match status" value="1"/>
</dbReference>
<dbReference type="RefSeq" id="WP_310520696.1">
    <property type="nucleotide sequence ID" value="NZ_BAABBS010000002.1"/>
</dbReference>
<dbReference type="Gene3D" id="3.40.50.2000">
    <property type="entry name" value="Glycogen Phosphorylase B"/>
    <property type="match status" value="2"/>
</dbReference>
<dbReference type="InterPro" id="IPR010610">
    <property type="entry name" value="EryCIII-like_C"/>
</dbReference>
<dbReference type="CDD" id="cd03784">
    <property type="entry name" value="GT1_Gtf-like"/>
    <property type="match status" value="1"/>
</dbReference>
<sequence>MADVMVAAMPFHGHAGPLAAVAGAFVAGGHRVRAYTGAAYESAFSAVGADVILWRSARDFDEHDPSGSYPELAGRRGPRQMLANVEHLFVRSGAGQCADLLEAWRGRPWDAVVADATSLGAAFAAERTGTAWVSVSTTPLALPSRRLPPPGLGIAPARNAAERARDAALRRAARSATRGIQRAYRDERTRAGLGPGRARFDEATASPDLVCAVGVPELEYPREDPTGRIVFVGELARRSPTPGPSPALPEWWSEVVRSAVPVVHVTQGTQNLDPSDLIAPTFAALGRQPVLVVATTGRPDAAPLPFPVPPNARVAGFVPHAALLPHVDVMITNGGWGGVLAALAHGVPLVVAGGDLDKPEAAARVAWAGAGIDLRTGRPRPRAILDAWRRVSRDAAIRGRSRELAARFAEHDGPAEVVAHTLALIDRVRARDRG</sequence>
<evidence type="ECO:0000259" key="1">
    <source>
        <dbReference type="Pfam" id="PF06722"/>
    </source>
</evidence>
<dbReference type="PANTHER" id="PTHR48050">
    <property type="entry name" value="STEROL 3-BETA-GLUCOSYLTRANSFERASE"/>
    <property type="match status" value="1"/>
</dbReference>
<dbReference type="InterPro" id="IPR050426">
    <property type="entry name" value="Glycosyltransferase_28"/>
</dbReference>
<evidence type="ECO:0000313" key="2">
    <source>
        <dbReference type="EMBL" id="MDR5692179.1"/>
    </source>
</evidence>
<protein>
    <submittedName>
        <fullName evidence="2">Glycosyltransferase</fullName>
    </submittedName>
</protein>
<dbReference type="SUPFAM" id="SSF53756">
    <property type="entry name" value="UDP-Glycosyltransferase/glycogen phosphorylase"/>
    <property type="match status" value="1"/>
</dbReference>
<dbReference type="EMBL" id="JAVKGS010000002">
    <property type="protein sequence ID" value="MDR5692179.1"/>
    <property type="molecule type" value="Genomic_DNA"/>
</dbReference>
<feature type="domain" description="Erythromycin biosynthesis protein CIII-like C-terminal" evidence="1">
    <location>
        <begin position="307"/>
        <end position="423"/>
    </location>
</feature>
<proteinExistence type="predicted"/>
<keyword evidence="3" id="KW-1185">Reference proteome</keyword>
<comment type="caution">
    <text evidence="2">The sequence shown here is derived from an EMBL/GenBank/DDBJ whole genome shotgun (WGS) entry which is preliminary data.</text>
</comment>